<dbReference type="EMBL" id="FOWZ01000002">
    <property type="protein sequence ID" value="SFP13863.1"/>
    <property type="molecule type" value="Genomic_DNA"/>
</dbReference>
<dbReference type="AlphaFoldDB" id="A0A1I5MWI8"/>
<dbReference type="OrthoDB" id="7409891at2"/>
<name>A0A1I5MWI8_9SPHN</name>
<dbReference type="RefSeq" id="WP_090479726.1">
    <property type="nucleotide sequence ID" value="NZ_FOWZ01000002.1"/>
</dbReference>
<evidence type="ECO:0000313" key="3">
    <source>
        <dbReference type="Proteomes" id="UP000199331"/>
    </source>
</evidence>
<feature type="transmembrane region" description="Helical" evidence="1">
    <location>
        <begin position="65"/>
        <end position="86"/>
    </location>
</feature>
<feature type="transmembrane region" description="Helical" evidence="1">
    <location>
        <begin position="6"/>
        <end position="24"/>
    </location>
</feature>
<feature type="transmembrane region" description="Helical" evidence="1">
    <location>
        <begin position="36"/>
        <end position="53"/>
    </location>
</feature>
<dbReference type="STRING" id="604088.SAMN04488060_1613"/>
<accession>A0A1I5MWI8</accession>
<sequence length="99" mass="10193">MFDSVPFLIAYYAAMSAGMSLAVRKVSPTMGPRLRHLFAGAAPLAVLLAIRLEGGPSTTLDGMDLFGAGGLLALGVATSSLVGRYLPTRKAGASQLPSR</sequence>
<proteinExistence type="predicted"/>
<keyword evidence="3" id="KW-1185">Reference proteome</keyword>
<evidence type="ECO:0000256" key="1">
    <source>
        <dbReference type="SAM" id="Phobius"/>
    </source>
</evidence>
<keyword evidence="1" id="KW-0812">Transmembrane</keyword>
<keyword evidence="1" id="KW-0472">Membrane</keyword>
<reference evidence="3" key="1">
    <citation type="submission" date="2016-10" db="EMBL/GenBank/DDBJ databases">
        <authorList>
            <person name="Varghese N."/>
            <person name="Submissions S."/>
        </authorList>
    </citation>
    <scope>NUCLEOTIDE SEQUENCE [LARGE SCALE GENOMIC DNA]</scope>
    <source>
        <strain evidence="3">CGMCC 1.7715</strain>
    </source>
</reference>
<dbReference type="Proteomes" id="UP000199331">
    <property type="component" value="Unassembled WGS sequence"/>
</dbReference>
<protein>
    <submittedName>
        <fullName evidence="2">Uncharacterized protein</fullName>
    </submittedName>
</protein>
<evidence type="ECO:0000313" key="2">
    <source>
        <dbReference type="EMBL" id="SFP13863.1"/>
    </source>
</evidence>
<gene>
    <name evidence="2" type="ORF">SAMN04488060_1613</name>
</gene>
<organism evidence="2 3">
    <name type="scientific">Qipengyuania nanhaisediminis</name>
    <dbReference type="NCBI Taxonomy" id="604088"/>
    <lineage>
        <taxon>Bacteria</taxon>
        <taxon>Pseudomonadati</taxon>
        <taxon>Pseudomonadota</taxon>
        <taxon>Alphaproteobacteria</taxon>
        <taxon>Sphingomonadales</taxon>
        <taxon>Erythrobacteraceae</taxon>
        <taxon>Qipengyuania</taxon>
    </lineage>
</organism>
<keyword evidence="1" id="KW-1133">Transmembrane helix</keyword>